<reference evidence="2" key="1">
    <citation type="submission" date="2021-06" db="EMBL/GenBank/DDBJ databases">
        <title>Comparative genomics, transcriptomics and evolutionary studies reveal genomic signatures of adaptation to plant cell wall in hemibiotrophic fungi.</title>
        <authorList>
            <consortium name="DOE Joint Genome Institute"/>
            <person name="Baroncelli R."/>
            <person name="Diaz J.F."/>
            <person name="Benocci T."/>
            <person name="Peng M."/>
            <person name="Battaglia E."/>
            <person name="Haridas S."/>
            <person name="Andreopoulos W."/>
            <person name="Labutti K."/>
            <person name="Pangilinan J."/>
            <person name="Floch G.L."/>
            <person name="Makela M.R."/>
            <person name="Henrissat B."/>
            <person name="Grigoriev I.V."/>
            <person name="Crouch J.A."/>
            <person name="De Vries R.P."/>
            <person name="Sukno S.A."/>
            <person name="Thon M.R."/>
        </authorList>
    </citation>
    <scope>NUCLEOTIDE SEQUENCE</scope>
    <source>
        <strain evidence="2">CBS 125086</strain>
    </source>
</reference>
<keyword evidence="3" id="KW-1185">Reference proteome</keyword>
<evidence type="ECO:0000313" key="2">
    <source>
        <dbReference type="EMBL" id="KAK1585057.1"/>
    </source>
</evidence>
<keyword evidence="1" id="KW-0812">Transmembrane</keyword>
<name>A0AAD8PV43_9PEZI</name>
<comment type="caution">
    <text evidence="2">The sequence shown here is derived from an EMBL/GenBank/DDBJ whole genome shotgun (WGS) entry which is preliminary data.</text>
</comment>
<protein>
    <recommendedName>
        <fullName evidence="4">Transmembrane protein</fullName>
    </recommendedName>
</protein>
<dbReference type="AlphaFoldDB" id="A0AAD8PV43"/>
<proteinExistence type="predicted"/>
<evidence type="ECO:0000256" key="1">
    <source>
        <dbReference type="SAM" id="Phobius"/>
    </source>
</evidence>
<feature type="transmembrane region" description="Helical" evidence="1">
    <location>
        <begin position="18"/>
        <end position="38"/>
    </location>
</feature>
<gene>
    <name evidence="2" type="ORF">LY79DRAFT_559613</name>
</gene>
<dbReference type="EMBL" id="JAHLJV010000048">
    <property type="protein sequence ID" value="KAK1585057.1"/>
    <property type="molecule type" value="Genomic_DNA"/>
</dbReference>
<keyword evidence="1" id="KW-0472">Membrane</keyword>
<dbReference type="RefSeq" id="XP_060412110.1">
    <property type="nucleotide sequence ID" value="XM_060558269.1"/>
</dbReference>
<keyword evidence="1" id="KW-1133">Transmembrane helix</keyword>
<dbReference type="Proteomes" id="UP001230504">
    <property type="component" value="Unassembled WGS sequence"/>
</dbReference>
<organism evidence="2 3">
    <name type="scientific">Colletotrichum navitas</name>
    <dbReference type="NCBI Taxonomy" id="681940"/>
    <lineage>
        <taxon>Eukaryota</taxon>
        <taxon>Fungi</taxon>
        <taxon>Dikarya</taxon>
        <taxon>Ascomycota</taxon>
        <taxon>Pezizomycotina</taxon>
        <taxon>Sordariomycetes</taxon>
        <taxon>Hypocreomycetidae</taxon>
        <taxon>Glomerellales</taxon>
        <taxon>Glomerellaceae</taxon>
        <taxon>Colletotrichum</taxon>
        <taxon>Colletotrichum graminicola species complex</taxon>
    </lineage>
</organism>
<accession>A0AAD8PV43</accession>
<sequence length="73" mass="8479">MRMEGKGGKVVKGLGRGIYVGFFCGVFWVWESLKFMLFEKPHLHRFLRGSWRCICLCIVTDGSWRFPIVHSNA</sequence>
<evidence type="ECO:0000313" key="3">
    <source>
        <dbReference type="Proteomes" id="UP001230504"/>
    </source>
</evidence>
<evidence type="ECO:0008006" key="4">
    <source>
        <dbReference type="Google" id="ProtNLM"/>
    </source>
</evidence>
<dbReference type="GeneID" id="85442509"/>